<keyword evidence="1" id="KW-0175">Coiled coil</keyword>
<proteinExistence type="predicted"/>
<feature type="region of interest" description="Disordered" evidence="2">
    <location>
        <begin position="372"/>
        <end position="409"/>
    </location>
</feature>
<evidence type="ECO:0000313" key="4">
    <source>
        <dbReference type="RefSeq" id="XP_019623021.1"/>
    </source>
</evidence>
<dbReference type="GeneID" id="109469076"/>
<evidence type="ECO:0000256" key="2">
    <source>
        <dbReference type="SAM" id="MobiDB-lite"/>
    </source>
</evidence>
<accession>A0A6P4Z0D1</accession>
<dbReference type="RefSeq" id="XP_019623021.1">
    <property type="nucleotide sequence ID" value="XM_019767462.1"/>
</dbReference>
<evidence type="ECO:0000256" key="1">
    <source>
        <dbReference type="SAM" id="Coils"/>
    </source>
</evidence>
<feature type="compositionally biased region" description="Low complexity" evidence="2">
    <location>
        <begin position="714"/>
        <end position="724"/>
    </location>
</feature>
<feature type="coiled-coil region" evidence="1">
    <location>
        <begin position="1039"/>
        <end position="1080"/>
    </location>
</feature>
<dbReference type="OrthoDB" id="10041070at2759"/>
<protein>
    <submittedName>
        <fullName evidence="4">Girdin-like</fullName>
    </submittedName>
</protein>
<feature type="compositionally biased region" description="Basic and acidic residues" evidence="2">
    <location>
        <begin position="884"/>
        <end position="896"/>
    </location>
</feature>
<feature type="region of interest" description="Disordered" evidence="2">
    <location>
        <begin position="684"/>
        <end position="743"/>
    </location>
</feature>
<reference evidence="4" key="1">
    <citation type="submission" date="2025-08" db="UniProtKB">
        <authorList>
            <consortium name="RefSeq"/>
        </authorList>
    </citation>
    <scope>IDENTIFICATION</scope>
    <source>
        <tissue evidence="4">Gonad</tissue>
    </source>
</reference>
<feature type="compositionally biased region" description="Polar residues" evidence="2">
    <location>
        <begin position="725"/>
        <end position="741"/>
    </location>
</feature>
<feature type="region of interest" description="Disordered" evidence="2">
    <location>
        <begin position="536"/>
        <end position="567"/>
    </location>
</feature>
<dbReference type="KEGG" id="bbel:109469076"/>
<feature type="region of interest" description="Disordered" evidence="2">
    <location>
        <begin position="597"/>
        <end position="652"/>
    </location>
</feature>
<dbReference type="Proteomes" id="UP000515135">
    <property type="component" value="Unplaced"/>
</dbReference>
<evidence type="ECO:0000313" key="3">
    <source>
        <dbReference type="Proteomes" id="UP000515135"/>
    </source>
</evidence>
<feature type="region of interest" description="Disordered" evidence="2">
    <location>
        <begin position="1"/>
        <end position="86"/>
    </location>
</feature>
<feature type="compositionally biased region" description="Polar residues" evidence="2">
    <location>
        <begin position="635"/>
        <end position="652"/>
    </location>
</feature>
<feature type="compositionally biased region" description="Basic and acidic residues" evidence="2">
    <location>
        <begin position="615"/>
        <end position="634"/>
    </location>
</feature>
<dbReference type="AlphaFoldDB" id="A0A6P4Z0D1"/>
<feature type="compositionally biased region" description="Polar residues" evidence="2">
    <location>
        <begin position="542"/>
        <end position="567"/>
    </location>
</feature>
<keyword evidence="3" id="KW-1185">Reference proteome</keyword>
<gene>
    <name evidence="4" type="primary">LOC109469076</name>
</gene>
<feature type="compositionally biased region" description="Basic and acidic residues" evidence="2">
    <location>
        <begin position="597"/>
        <end position="606"/>
    </location>
</feature>
<sequence>MGPPCHHPVNNVRNSDVTFAQQRDQYQKQKDSYQKQRPVSESKRRVSETDTSKGTPRAGTKSYRAQSQSPPRAYHNGYGGSPTYGDGARERTYSYTKFFDKASSFADKGFGGNFAGTGRVFGEGLSAGSSAYEKRRSRSKSRSRTKTTADGEMIDEIITGEDGVFDGSPQPEDDIDVDLVKPAFALRGLNNKLAAHMDRMKILEEENSFLRKQIDVLTHSDSALGEARRQMEKLIAEKKKLEDQLAAQKNDIEKNKENVAIHIDKLRAVQQQNRELAAKTKNFAKAIELEREESGSKIAKLEDEIKALKRMKYEWSIEEDTLTKENKESTSKIAQLEEEIGRLKSDLDERNVQINQLLTDNQNMKIEQENSKAERDKFMSEQEQLKDEQQKLKTEMEESELEKAKEEDAQSKIKTMEEEYMKLKMAIDQVEKTVAPRLRHAKEQCDRVMKEKGELEKELSEVEKKSQSTGAGKLCSNCVQLDVLLECEYLTLAIGSVDQASSQIMEWWHSNEFQVTRPAAPPPYPGVPGVSLSPMSGRRLSLGSSTETKYSQNTRRLSQPAMTRTQSLQSLCEATDEEQVGESKPQVTHHISRLRERLQHGRELFRGNRATSSEPRTDAEENGKRDENSDDKTRSYSQPTTINEANILQNRPVQQARPLAPLSKAGHIPKYQQQANNKAAATCNYNREKPGNSSAAHHAVSFREQLKQGRKPKSAQSASSPSQSYDLGQNVNPETTSTSLQESEKAMKHMEAAMQQTKGIKNLTDSRKFTGYNLQKETSHQDTQKLHVSMHVAEAIDQSHTRRVKNINDLEQKVKETRTFLDDYEDKLKIKGKEQVNMTVHSSSVKQKLLEVDTLLTTVKGQLGYTGVLESQLREANKRLEETNEQVKRLNEEKRNSPLRGNLSLQQHKDNLLQPDNSIKEEGVITTSMLGMASSDLAIRDKQNKDIATEEVCNLQQMQNESSAVKLENDELKQIVPELKNILIKVRAENLRLRGQCEKQARDITAVGTAHEERERAWKVLVEDHNLLKEKYDKMSAVMENMVKEKEQNESKVQQLCSQLEEMESRNLHLQQQTKNIETVKLNLSTTKELQTDADEILETHDHWLT</sequence>
<name>A0A6P4Z0D1_BRABE</name>
<feature type="compositionally biased region" description="Basic residues" evidence="2">
    <location>
        <begin position="135"/>
        <end position="145"/>
    </location>
</feature>
<feature type="compositionally biased region" description="Basic and acidic residues" evidence="2">
    <location>
        <begin position="25"/>
        <end position="51"/>
    </location>
</feature>
<feature type="region of interest" description="Disordered" evidence="2">
    <location>
        <begin position="125"/>
        <end position="148"/>
    </location>
</feature>
<dbReference type="PANTHER" id="PTHR23159:SF31">
    <property type="entry name" value="CENTROSOME-ASSOCIATED PROTEIN CEP250 ISOFORM X1"/>
    <property type="match status" value="1"/>
</dbReference>
<feature type="compositionally biased region" description="Polar residues" evidence="2">
    <location>
        <begin position="11"/>
        <end position="20"/>
    </location>
</feature>
<dbReference type="PANTHER" id="PTHR23159">
    <property type="entry name" value="CENTROSOMAL PROTEIN 2"/>
    <property type="match status" value="1"/>
</dbReference>
<feature type="coiled-coil region" evidence="1">
    <location>
        <begin position="186"/>
        <end position="258"/>
    </location>
</feature>
<feature type="region of interest" description="Disordered" evidence="2">
    <location>
        <begin position="884"/>
        <end position="911"/>
    </location>
</feature>
<organism evidence="3 4">
    <name type="scientific">Branchiostoma belcheri</name>
    <name type="common">Amphioxus</name>
    <dbReference type="NCBI Taxonomy" id="7741"/>
    <lineage>
        <taxon>Eukaryota</taxon>
        <taxon>Metazoa</taxon>
        <taxon>Chordata</taxon>
        <taxon>Cephalochordata</taxon>
        <taxon>Leptocardii</taxon>
        <taxon>Amphioxiformes</taxon>
        <taxon>Branchiostomatidae</taxon>
        <taxon>Branchiostoma</taxon>
    </lineage>
</organism>